<organism evidence="2 3">
    <name type="scientific">Xylaria bambusicola</name>
    <dbReference type="NCBI Taxonomy" id="326684"/>
    <lineage>
        <taxon>Eukaryota</taxon>
        <taxon>Fungi</taxon>
        <taxon>Dikarya</taxon>
        <taxon>Ascomycota</taxon>
        <taxon>Pezizomycotina</taxon>
        <taxon>Sordariomycetes</taxon>
        <taxon>Xylariomycetidae</taxon>
        <taxon>Xylariales</taxon>
        <taxon>Xylariaceae</taxon>
        <taxon>Xylaria</taxon>
    </lineage>
</organism>
<accession>A0AAN7U6U0</accession>
<dbReference type="InterPro" id="IPR011008">
    <property type="entry name" value="Dimeric_a/b-barrel"/>
</dbReference>
<dbReference type="SUPFAM" id="SSF54909">
    <property type="entry name" value="Dimeric alpha+beta barrel"/>
    <property type="match status" value="1"/>
</dbReference>
<gene>
    <name evidence="2" type="ORF">RRF57_002775</name>
</gene>
<name>A0AAN7U6U0_9PEZI</name>
<sequence>MTILQSHPQDAIPRNRSTKAQKGPTVVKYVGEHLALEFSAKLQHAGVLNGSRGFLVTENGRDISDEYREVIFLEWPSPQHLRDFVASPELLEHRVKMKPYVDGPTDVKLFNIDSDDISSFFAVDALVEYLVVKPRDTSEAGVQSVSQYLQSELGSAKAMVGSSSNLETREIAVVSIFASDSDLNTARASAARQQLLTELAKTASTTSLVAHVKKVIPPAEK</sequence>
<feature type="region of interest" description="Disordered" evidence="1">
    <location>
        <begin position="1"/>
        <end position="23"/>
    </location>
</feature>
<proteinExistence type="predicted"/>
<keyword evidence="3" id="KW-1185">Reference proteome</keyword>
<dbReference type="Gene3D" id="3.30.70.100">
    <property type="match status" value="1"/>
</dbReference>
<evidence type="ECO:0000313" key="3">
    <source>
        <dbReference type="Proteomes" id="UP001305414"/>
    </source>
</evidence>
<evidence type="ECO:0000256" key="1">
    <source>
        <dbReference type="SAM" id="MobiDB-lite"/>
    </source>
</evidence>
<reference evidence="2 3" key="1">
    <citation type="submission" date="2023-10" db="EMBL/GenBank/DDBJ databases">
        <title>Draft genome sequence of Xylaria bambusicola isolate GMP-LS, the root and basal stem rot pathogen of sugarcane in Indonesia.</title>
        <authorList>
            <person name="Selvaraj P."/>
            <person name="Muralishankar V."/>
            <person name="Muruganantham S."/>
            <person name="Sp S."/>
            <person name="Haryani S."/>
            <person name="Lau K.J.X."/>
            <person name="Naqvi N.I."/>
        </authorList>
    </citation>
    <scope>NUCLEOTIDE SEQUENCE [LARGE SCALE GENOMIC DNA]</scope>
    <source>
        <strain evidence="2">GMP-LS</strain>
    </source>
</reference>
<protein>
    <submittedName>
        <fullName evidence="2">Uncharacterized protein</fullName>
    </submittedName>
</protein>
<evidence type="ECO:0000313" key="2">
    <source>
        <dbReference type="EMBL" id="KAK5627060.1"/>
    </source>
</evidence>
<dbReference type="Proteomes" id="UP001305414">
    <property type="component" value="Unassembled WGS sequence"/>
</dbReference>
<dbReference type="EMBL" id="JAWHQM010000004">
    <property type="protein sequence ID" value="KAK5627060.1"/>
    <property type="molecule type" value="Genomic_DNA"/>
</dbReference>
<comment type="caution">
    <text evidence="2">The sequence shown here is derived from an EMBL/GenBank/DDBJ whole genome shotgun (WGS) entry which is preliminary data.</text>
</comment>
<dbReference type="AlphaFoldDB" id="A0AAN7U6U0"/>